<evidence type="ECO:0000313" key="2">
    <source>
        <dbReference type="Proteomes" id="UP000463051"/>
    </source>
</evidence>
<accession>A0A7X2L2P1</accession>
<name>A0A7X2L2P1_9BACL</name>
<reference evidence="1 2" key="1">
    <citation type="submission" date="2019-11" db="EMBL/GenBank/DDBJ databases">
        <title>Paenibacillus monticola sp. nov., a novel PGPR strain isolated from mountain sample in China.</title>
        <authorList>
            <person name="Zhao Q."/>
            <person name="Li H.-P."/>
            <person name="Zhang J.-L."/>
        </authorList>
    </citation>
    <scope>NUCLEOTIDE SEQUENCE [LARGE SCALE GENOMIC DNA]</scope>
    <source>
        <strain evidence="1 2">LC-T2</strain>
    </source>
</reference>
<dbReference type="EMBL" id="WJXB01000005">
    <property type="protein sequence ID" value="MRN54400.1"/>
    <property type="molecule type" value="Genomic_DNA"/>
</dbReference>
<keyword evidence="2" id="KW-1185">Reference proteome</keyword>
<dbReference type="AlphaFoldDB" id="A0A7X2L2P1"/>
<evidence type="ECO:0000313" key="1">
    <source>
        <dbReference type="EMBL" id="MRN54400.1"/>
    </source>
</evidence>
<gene>
    <name evidence="1" type="ORF">GJB61_15545</name>
</gene>
<dbReference type="Proteomes" id="UP000463051">
    <property type="component" value="Unassembled WGS sequence"/>
</dbReference>
<organism evidence="1 2">
    <name type="scientific">Paenibacillus monticola</name>
    <dbReference type="NCBI Taxonomy" id="2666075"/>
    <lineage>
        <taxon>Bacteria</taxon>
        <taxon>Bacillati</taxon>
        <taxon>Bacillota</taxon>
        <taxon>Bacilli</taxon>
        <taxon>Bacillales</taxon>
        <taxon>Paenibacillaceae</taxon>
        <taxon>Paenibacillus</taxon>
    </lineage>
</organism>
<protein>
    <submittedName>
        <fullName evidence="1">Uncharacterized protein</fullName>
    </submittedName>
</protein>
<dbReference type="RefSeq" id="WP_154119504.1">
    <property type="nucleotide sequence ID" value="NZ_WJXB01000005.1"/>
</dbReference>
<comment type="caution">
    <text evidence="1">The sequence shown here is derived from an EMBL/GenBank/DDBJ whole genome shotgun (WGS) entry which is preliminary data.</text>
</comment>
<proteinExistence type="predicted"/>
<sequence>MKKKWLMTGGAVGISGVIMLATGLTAFAGTSGYDDYKAALKNTQGLESVTAQVSAVLKDNGNLLSQAQGSLKANLQNEAVSGTVKISGTKGTESLSLYNQTDGAVLKSDASDIYYVMQDKSEQKDKNSKSKDATWINNEAETVIDALVGNLQNEVTSTTASDGSKHISLQLESAQIPTVVQALVPIAFKHASAVEEKQTENKQTDPQELFHQSLFDFKDLSLTEGVQIQSVSLNADINAANELESQQLIVTITGKDASGTTHTLTSNLDVQLSGFNGTTPDSIDLTGKQVKPLPMHHGDRFHE</sequence>